<dbReference type="OrthoDB" id="10470497at2759"/>
<keyword evidence="1" id="KW-0732">Signal</keyword>
<sequence>MRRFVVCVLSLGFSFVASKNLGDNYHGLLTTRSLNADFDIDYVFYYLKGNKDQSECEKKLDEHCDLLKSFNSGFRDPCFNKKETCQKLVDNKTLESKCKQLKELKNDSSEDCDNILMKCFFLEGACSDVTSKCNEVRSACYKKRHKRFADTLFLRLVHDDLSDASKCESTIKSHCPSLAGRSPGLLAGCLDVKKTCEGLKSVATEICTSLKASIDNVNKNEDLLSGKCLRLLEKCHFHSSGCSGTDGLDSLCQKLQQSCGDLGVRGLYDEAQEDGLEFITGFSFLNTSFFFALLIQDVNGATVEERCKEALKQKCPFSHLSKSYDELCKDENDKGDRCRELEKNLSLIVKNLNNEFNSSKLTKNGRNNGNKDSHIPWTSLPELSRSRCNFFLTPCLNARLACFKRERDNFNRIFLKKNLQGFLDSSNDYVDSCASRLNNRCRVLKLYAGEMLESCLDSKKTCEGLVEFLKEKCKVTFQTIDAHLDLPGADDCDSLVPLCNKLTPFCFFLTHRCHTFITHCNQFRRSLELRNELLSEGGDPIKSVDACVRRLDGRCQDVANQCNFTYIDQCRSKERSCKILVPSIWTSCFRFLDNIKRSGILENSHTINRDECSFWAPYCDILVGSCSDGLRSPCSKLNEKCKEFSKLEALEEALYNSLGKFKDKNGCIAQLNKYCEDPKNSTLGALCNKDNEYTREKLCGRFVDRLVKQCSSLLPELKKINASLTKGLSLLSDNSLLRGTVFIIELSAKVKTHCDRLRGHCTIFDNCDNIKEPCKQIEGLCEKFKQFGSSSGLTVTVTTTTTTTTTTASISTSISTSTYTFTISKTVKQTLKKTVTVTASKSPTTTLGNAGVHLNSLSKWSVLCFSVIISMFLFS</sequence>
<evidence type="ECO:0000313" key="3">
    <source>
        <dbReference type="Proteomes" id="UP000663699"/>
    </source>
</evidence>
<accession>A0A899G243</accession>
<feature type="chain" id="PRO_5034214967" description="Major surface glycoprotein 2 C-terminal domain-containing protein" evidence="1">
    <location>
        <begin position="19"/>
        <end position="875"/>
    </location>
</feature>
<organism evidence="2 3">
    <name type="scientific">Pneumocystis wakefieldiae</name>
    <dbReference type="NCBI Taxonomy" id="38082"/>
    <lineage>
        <taxon>Eukaryota</taxon>
        <taxon>Fungi</taxon>
        <taxon>Dikarya</taxon>
        <taxon>Ascomycota</taxon>
        <taxon>Taphrinomycotina</taxon>
        <taxon>Pneumocystomycetes</taxon>
        <taxon>Pneumocystaceae</taxon>
        <taxon>Pneumocystis</taxon>
    </lineage>
</organism>
<evidence type="ECO:0000256" key="1">
    <source>
        <dbReference type="SAM" id="SignalP"/>
    </source>
</evidence>
<evidence type="ECO:0000313" key="2">
    <source>
        <dbReference type="EMBL" id="QSL66252.1"/>
    </source>
</evidence>
<evidence type="ECO:0008006" key="4">
    <source>
        <dbReference type="Google" id="ProtNLM"/>
    </source>
</evidence>
<dbReference type="Proteomes" id="UP000663699">
    <property type="component" value="Chromosome 11"/>
</dbReference>
<dbReference type="Pfam" id="PF02349">
    <property type="entry name" value="MSG"/>
    <property type="match status" value="4"/>
</dbReference>
<gene>
    <name evidence="2" type="ORF">MERGE_000628</name>
</gene>
<protein>
    <recommendedName>
        <fullName evidence="4">Major surface glycoprotein 2 C-terminal domain-containing protein</fullName>
    </recommendedName>
</protein>
<name>A0A899G243_9ASCO</name>
<feature type="signal peptide" evidence="1">
    <location>
        <begin position="1"/>
        <end position="18"/>
    </location>
</feature>
<dbReference type="AlphaFoldDB" id="A0A899G243"/>
<reference evidence="2" key="1">
    <citation type="submission" date="2020-06" db="EMBL/GenBank/DDBJ databases">
        <title>Genomes of multiple members of Pneumocystis genus reveal paths to human pathogen Pneumocystis jirovecii.</title>
        <authorList>
            <person name="Cisse O.H."/>
            <person name="Ma L."/>
            <person name="Dekker J."/>
            <person name="Khil P."/>
            <person name="Jo J."/>
            <person name="Brenchley J."/>
            <person name="Blair R."/>
            <person name="Pahar B."/>
            <person name="Chabe M."/>
            <person name="Van Rompay K.A."/>
            <person name="Keesler R."/>
            <person name="Sukura A."/>
            <person name="Hirsch V."/>
            <person name="Kutty G."/>
            <person name="Liu Y."/>
            <person name="Peng L."/>
            <person name="Chen J."/>
            <person name="Song J."/>
            <person name="Weissenbacher-Lang C."/>
            <person name="Xu J."/>
            <person name="Upham N.S."/>
            <person name="Stajich J.E."/>
            <person name="Cuomo C.A."/>
            <person name="Cushion M.T."/>
            <person name="Kovacs J.A."/>
        </authorList>
    </citation>
    <scope>NUCLEOTIDE SEQUENCE</scope>
    <source>
        <strain evidence="2">2A</strain>
    </source>
</reference>
<dbReference type="InterPro" id="IPR003330">
    <property type="entry name" value="MSG"/>
</dbReference>
<keyword evidence="3" id="KW-1185">Reference proteome</keyword>
<dbReference type="EMBL" id="CP054542">
    <property type="protein sequence ID" value="QSL66252.1"/>
    <property type="molecule type" value="Genomic_DNA"/>
</dbReference>
<proteinExistence type="predicted"/>